<dbReference type="InterPro" id="IPR012906">
    <property type="entry name" value="PaaX-like_N"/>
</dbReference>
<dbReference type="InterPro" id="IPR048846">
    <property type="entry name" value="PaaX-like_central"/>
</dbReference>
<dbReference type="OrthoDB" id="2270427at2"/>
<protein>
    <submittedName>
        <fullName evidence="4">Transcriptional regulator, PaaX family</fullName>
    </submittedName>
</protein>
<dbReference type="PANTHER" id="PTHR30319:SF1">
    <property type="entry name" value="TRANSCRIPTIONAL REPRESSOR PAAX"/>
    <property type="match status" value="1"/>
</dbReference>
<evidence type="ECO:0000259" key="1">
    <source>
        <dbReference type="Pfam" id="PF07848"/>
    </source>
</evidence>
<dbReference type="Gene3D" id="1.20.58.1460">
    <property type="match status" value="1"/>
</dbReference>
<dbReference type="EMBL" id="FQXE01000001">
    <property type="protein sequence ID" value="SHG86113.1"/>
    <property type="molecule type" value="Genomic_DNA"/>
</dbReference>
<evidence type="ECO:0000259" key="3">
    <source>
        <dbReference type="Pfam" id="PF20803"/>
    </source>
</evidence>
<dbReference type="STRING" id="658167.SAMN04488135_101445"/>
<dbReference type="Pfam" id="PF07848">
    <property type="entry name" value="PaaX"/>
    <property type="match status" value="1"/>
</dbReference>
<sequence>MQDSQSTLQRLIHSLLERDPPRAKSLCVTLLGDAIGPHGGSIWLSDLIELVTPLGINERLLRTSVFRLVAQDWLQSERHGRRSLYRLSEQGEELTRQASSRIYEGSPAQWEGDWTLVILPRFGNGSLSKRGEVRRELIWAGFGAIAPGIFALPRDHAGVARKVLGKLKLSDNALVLSAQEMNQGNGLVISSLISQCWDLDGVARQYREFSDTFGPMLRAVNEDIRPSQAFAVRALTIHEWRRIVLHDPQLPSQMLPIQWPGHAARELCGELYWAVFDLAEQHLNQLLDQDSARYQAAKPYVYKRFGGRPRRAGKQAAA</sequence>
<dbReference type="Gene3D" id="1.10.10.10">
    <property type="entry name" value="Winged helix-like DNA-binding domain superfamily/Winged helix DNA-binding domain"/>
    <property type="match status" value="1"/>
</dbReference>
<evidence type="ECO:0000313" key="4">
    <source>
        <dbReference type="EMBL" id="SHG86113.1"/>
    </source>
</evidence>
<feature type="domain" description="Transcriptional repressor PaaX-like N-terminal" evidence="1">
    <location>
        <begin position="22"/>
        <end position="91"/>
    </location>
</feature>
<dbReference type="Pfam" id="PF20803">
    <property type="entry name" value="PaaX_M"/>
    <property type="match status" value="1"/>
</dbReference>
<dbReference type="Proteomes" id="UP000184226">
    <property type="component" value="Unassembled WGS sequence"/>
</dbReference>
<keyword evidence="5" id="KW-1185">Reference proteome</keyword>
<dbReference type="InterPro" id="IPR036388">
    <property type="entry name" value="WH-like_DNA-bd_sf"/>
</dbReference>
<dbReference type="Pfam" id="PF08223">
    <property type="entry name" value="PaaX_C"/>
    <property type="match status" value="1"/>
</dbReference>
<evidence type="ECO:0000313" key="5">
    <source>
        <dbReference type="Proteomes" id="UP000184226"/>
    </source>
</evidence>
<dbReference type="InterPro" id="IPR011965">
    <property type="entry name" value="PaaX_trns_reg"/>
</dbReference>
<dbReference type="NCBIfam" id="TIGR02277">
    <property type="entry name" value="PaaX_trns_reg"/>
    <property type="match status" value="1"/>
</dbReference>
<organism evidence="4 5">
    <name type="scientific">Pollutimonas bauzanensis</name>
    <dbReference type="NCBI Taxonomy" id="658167"/>
    <lineage>
        <taxon>Bacteria</taxon>
        <taxon>Pseudomonadati</taxon>
        <taxon>Pseudomonadota</taxon>
        <taxon>Betaproteobacteria</taxon>
        <taxon>Burkholderiales</taxon>
        <taxon>Alcaligenaceae</taxon>
        <taxon>Pollutimonas</taxon>
    </lineage>
</organism>
<dbReference type="PANTHER" id="PTHR30319">
    <property type="entry name" value="PHENYLACETIC ACID REGULATOR-RELATED TRANSCRIPTIONAL REPRESSOR"/>
    <property type="match status" value="1"/>
</dbReference>
<dbReference type="RefSeq" id="WP_073101431.1">
    <property type="nucleotide sequence ID" value="NZ_FQXE01000001.1"/>
</dbReference>
<dbReference type="AlphaFoldDB" id="A0A1M5NAU4"/>
<gene>
    <name evidence="4" type="ORF">SAMN04488135_101445</name>
</gene>
<dbReference type="InterPro" id="IPR013225">
    <property type="entry name" value="PaaX_C"/>
</dbReference>
<dbReference type="GO" id="GO:0006351">
    <property type="term" value="P:DNA-templated transcription"/>
    <property type="evidence" value="ECO:0007669"/>
    <property type="project" value="InterPro"/>
</dbReference>
<reference evidence="4 5" key="1">
    <citation type="submission" date="2016-11" db="EMBL/GenBank/DDBJ databases">
        <authorList>
            <person name="Jaros S."/>
            <person name="Januszkiewicz K."/>
            <person name="Wedrychowicz H."/>
        </authorList>
    </citation>
    <scope>NUCLEOTIDE SEQUENCE [LARGE SCALE GENOMIC DNA]</scope>
    <source>
        <strain evidence="4 5">CGMCC 1.10190</strain>
    </source>
</reference>
<dbReference type="PIRSF" id="PIRSF020623">
    <property type="entry name" value="PaaX"/>
    <property type="match status" value="1"/>
</dbReference>
<accession>A0A1M5NAU4</accession>
<evidence type="ECO:0000259" key="2">
    <source>
        <dbReference type="Pfam" id="PF08223"/>
    </source>
</evidence>
<proteinExistence type="predicted"/>
<feature type="domain" description="Transcriptional repressor PaaX-like C-terminal" evidence="2">
    <location>
        <begin position="197"/>
        <end position="284"/>
    </location>
</feature>
<name>A0A1M5NAU4_9BURK</name>
<feature type="domain" description="Transcriptional repressor PaaX-like central Cas2-like" evidence="3">
    <location>
        <begin position="108"/>
        <end position="182"/>
    </location>
</feature>